<dbReference type="Gene3D" id="3.80.10.10">
    <property type="entry name" value="Ribonuclease Inhibitor"/>
    <property type="match status" value="2"/>
</dbReference>
<protein>
    <recommendedName>
        <fullName evidence="1">Disease resistance protein At4g27190-like leucine-rich repeats domain-containing protein</fullName>
    </recommendedName>
</protein>
<proteinExistence type="predicted"/>
<dbReference type="InterPro" id="IPR057135">
    <property type="entry name" value="At4g27190-like_LRR"/>
</dbReference>
<dbReference type="PANTHER" id="PTHR33463">
    <property type="entry name" value="NB-ARC DOMAIN-CONTAINING PROTEIN-RELATED"/>
    <property type="match status" value="1"/>
</dbReference>
<sequence length="994" mass="113599">MREENVIWRTFDQAVQGILKDFVENQSDTRVIYFNGWRGFGASAVLRAVADELTSRRACPELRLDKVIHIDCSTWKSRRAMQRAIAVELNLDASVIAIIDKADEEDDFSGLDEGSRGEIISVANVIDRALRDSRFMVIFHNGGGDYIDLGSFGFPQFEVFRANLMLWTFRRRFQGREDYSEIKKKVNNTHFFAYETVYDITRSELLFPVLQKEATAIAANYPGMREIDSERIVHCCLYGLFLYLCLPKHLENDSSARASTYWMCDDIIQGDRAWEISSVLSKEIKWDLQPSLLDEVRGGLVESSSDNSICFERFKDTYFNGHKTSYPWIIITASKNVEVQDMRVIDAKSSSYFLAPAKGYNIPIVLADGLFNQSTNLHVLQLSHCVFSFTSPPFIGCQKLRFLGLDHCKDNETTKQIDPRKWQFLHSLRVLGLIYTDWYQVFSKEIAHLIINLAELNIVGPECWQCIGQLQGQLPDIHKLILDGCGGPENIVSDGLPLSLRSFSFDGYGPASKWTSTVELPTRDLRPDGHIEKHIKTSTISLKGCTGLENLFIRQLPNLVELDLSGTAIKILNFTTMVVEVPNLKRIFLLGCEQLRAIKWDLSGSEIKPNLELLCIDTRPGIEHPRPSFDDKNKSFRLQVHAVIVDARLARSLWDPIDNREHYDDCSFSIHITSSTVYSGVDEPEGTCKDNIVQQSDQVSLQQQLVWVGQYHDVLSKVGDTPMESFPQPPSKKLSRHIEIAQGCHSLESELDPNASIPNLAYLLIDMAQSLHVHDISTSASMPGGGRDWERLKWCHIERCQGMEMVFPTDTLDFWQLETMWVSDLLMARWLWSKGSDSSYDSLRHLYLRCCPRLQFMLPVWASSFPNLEILHVIHCRDLHNIFVLDEYYPEKIAFPKLTTVYLHDLPMLRQICDVEFKMMAPALKTIKIRGCWSLRRLPTVDADGPKPTVEIEKDVWDALEWDGVDAGHHPSLFQAPLHSRYYKKQLPRGSVLR</sequence>
<comment type="caution">
    <text evidence="2">The sequence shown here is derived from an EMBL/GenBank/DDBJ whole genome shotgun (WGS) entry which is preliminary data.</text>
</comment>
<dbReference type="Pfam" id="PF23247">
    <property type="entry name" value="LRR_RPS2"/>
    <property type="match status" value="1"/>
</dbReference>
<evidence type="ECO:0000313" key="2">
    <source>
        <dbReference type="EMBL" id="KAF0893810.1"/>
    </source>
</evidence>
<dbReference type="InterPro" id="IPR050905">
    <property type="entry name" value="Plant_NBS-LRR"/>
</dbReference>
<feature type="domain" description="Disease resistance protein At4g27190-like leucine-rich repeats" evidence="1">
    <location>
        <begin position="836"/>
        <end position="938"/>
    </location>
</feature>
<organism evidence="2 3">
    <name type="scientific">Oryza meyeriana var. granulata</name>
    <dbReference type="NCBI Taxonomy" id="110450"/>
    <lineage>
        <taxon>Eukaryota</taxon>
        <taxon>Viridiplantae</taxon>
        <taxon>Streptophyta</taxon>
        <taxon>Embryophyta</taxon>
        <taxon>Tracheophyta</taxon>
        <taxon>Spermatophyta</taxon>
        <taxon>Magnoliopsida</taxon>
        <taxon>Liliopsida</taxon>
        <taxon>Poales</taxon>
        <taxon>Poaceae</taxon>
        <taxon>BOP clade</taxon>
        <taxon>Oryzoideae</taxon>
        <taxon>Oryzeae</taxon>
        <taxon>Oryzinae</taxon>
        <taxon>Oryza</taxon>
        <taxon>Oryza meyeriana</taxon>
    </lineage>
</organism>
<evidence type="ECO:0000259" key="1">
    <source>
        <dbReference type="Pfam" id="PF23247"/>
    </source>
</evidence>
<dbReference type="PANTHER" id="PTHR33463:SF194">
    <property type="entry name" value="OS04G0431700 PROTEIN"/>
    <property type="match status" value="1"/>
</dbReference>
<dbReference type="Proteomes" id="UP000479710">
    <property type="component" value="Unassembled WGS sequence"/>
</dbReference>
<dbReference type="EMBL" id="SPHZ02000011">
    <property type="protein sequence ID" value="KAF0893810.1"/>
    <property type="molecule type" value="Genomic_DNA"/>
</dbReference>
<keyword evidence="3" id="KW-1185">Reference proteome</keyword>
<dbReference type="OrthoDB" id="664352at2759"/>
<dbReference type="SUPFAM" id="SSF52058">
    <property type="entry name" value="L domain-like"/>
    <property type="match status" value="1"/>
</dbReference>
<accession>A0A6G1C0V0</accession>
<gene>
    <name evidence="2" type="ORF">E2562_029696</name>
</gene>
<dbReference type="InterPro" id="IPR032675">
    <property type="entry name" value="LRR_dom_sf"/>
</dbReference>
<reference evidence="2 3" key="1">
    <citation type="submission" date="2019-11" db="EMBL/GenBank/DDBJ databases">
        <title>Whole genome sequence of Oryza granulata.</title>
        <authorList>
            <person name="Li W."/>
        </authorList>
    </citation>
    <scope>NUCLEOTIDE SEQUENCE [LARGE SCALE GENOMIC DNA]</scope>
    <source>
        <strain evidence="3">cv. Menghai</strain>
        <tissue evidence="2">Leaf</tissue>
    </source>
</reference>
<evidence type="ECO:0000313" key="3">
    <source>
        <dbReference type="Proteomes" id="UP000479710"/>
    </source>
</evidence>
<dbReference type="AlphaFoldDB" id="A0A6G1C0V0"/>
<name>A0A6G1C0V0_9ORYZ</name>